<comment type="subcellular location">
    <subcellularLocation>
        <location evidence="1">Cell membrane</location>
        <topology evidence="1">Multi-pass membrane protein</topology>
    </subcellularLocation>
</comment>
<dbReference type="InterPro" id="IPR003593">
    <property type="entry name" value="AAA+_ATPase"/>
</dbReference>
<dbReference type="GO" id="GO:0034040">
    <property type="term" value="F:ATPase-coupled lipid transmembrane transporter activity"/>
    <property type="evidence" value="ECO:0007669"/>
    <property type="project" value="TreeGrafter"/>
</dbReference>
<dbReference type="GO" id="GO:0016887">
    <property type="term" value="F:ATP hydrolysis activity"/>
    <property type="evidence" value="ECO:0007669"/>
    <property type="project" value="InterPro"/>
</dbReference>
<dbReference type="EMBL" id="CP063767">
    <property type="protein sequence ID" value="QOY59920.1"/>
    <property type="molecule type" value="Genomic_DNA"/>
</dbReference>
<evidence type="ECO:0000256" key="2">
    <source>
        <dbReference type="ARBA" id="ARBA00022692"/>
    </source>
</evidence>
<feature type="transmembrane region" description="Helical" evidence="7">
    <location>
        <begin position="252"/>
        <end position="275"/>
    </location>
</feature>
<dbReference type="Proteomes" id="UP000593735">
    <property type="component" value="Chromosome"/>
</dbReference>
<keyword evidence="3" id="KW-0547">Nucleotide-binding</keyword>
<dbReference type="InterPro" id="IPR003439">
    <property type="entry name" value="ABC_transporter-like_ATP-bd"/>
</dbReference>
<name>A0A7S7M6Z7_9ACTN</name>
<dbReference type="Pfam" id="PF00664">
    <property type="entry name" value="ABC_membrane"/>
    <property type="match status" value="1"/>
</dbReference>
<dbReference type="KEGG" id="tio:INP52_05600"/>
<dbReference type="CDD" id="cd07346">
    <property type="entry name" value="ABC_6TM_exporters"/>
    <property type="match status" value="1"/>
</dbReference>
<feature type="transmembrane region" description="Helical" evidence="7">
    <location>
        <begin position="12"/>
        <end position="31"/>
    </location>
</feature>
<evidence type="ECO:0000256" key="4">
    <source>
        <dbReference type="ARBA" id="ARBA00022840"/>
    </source>
</evidence>
<dbReference type="RefSeq" id="WP_194369812.1">
    <property type="nucleotide sequence ID" value="NZ_CP063767.1"/>
</dbReference>
<dbReference type="InterPro" id="IPR027417">
    <property type="entry name" value="P-loop_NTPase"/>
</dbReference>
<dbReference type="GO" id="GO:0140359">
    <property type="term" value="F:ABC-type transporter activity"/>
    <property type="evidence" value="ECO:0007669"/>
    <property type="project" value="InterPro"/>
</dbReference>
<evidence type="ECO:0000313" key="11">
    <source>
        <dbReference type="Proteomes" id="UP000593735"/>
    </source>
</evidence>
<evidence type="ECO:0000256" key="6">
    <source>
        <dbReference type="ARBA" id="ARBA00023136"/>
    </source>
</evidence>
<evidence type="ECO:0000256" key="1">
    <source>
        <dbReference type="ARBA" id="ARBA00004651"/>
    </source>
</evidence>
<feature type="transmembrane region" description="Helical" evidence="7">
    <location>
        <begin position="140"/>
        <end position="167"/>
    </location>
</feature>
<dbReference type="GO" id="GO:0005524">
    <property type="term" value="F:ATP binding"/>
    <property type="evidence" value="ECO:0007669"/>
    <property type="project" value="UniProtKB-KW"/>
</dbReference>
<dbReference type="InterPro" id="IPR017871">
    <property type="entry name" value="ABC_transporter-like_CS"/>
</dbReference>
<evidence type="ECO:0000256" key="7">
    <source>
        <dbReference type="SAM" id="Phobius"/>
    </source>
</evidence>
<evidence type="ECO:0000313" key="10">
    <source>
        <dbReference type="EMBL" id="QOY59920.1"/>
    </source>
</evidence>
<dbReference type="PANTHER" id="PTHR24221">
    <property type="entry name" value="ATP-BINDING CASSETTE SUB-FAMILY B"/>
    <property type="match status" value="1"/>
</dbReference>
<dbReference type="Gene3D" id="3.40.50.300">
    <property type="entry name" value="P-loop containing nucleotide triphosphate hydrolases"/>
    <property type="match status" value="1"/>
</dbReference>
<accession>A0A7S7M6Z7</accession>
<feature type="domain" description="ABC transporter" evidence="8">
    <location>
        <begin position="328"/>
        <end position="536"/>
    </location>
</feature>
<evidence type="ECO:0000256" key="5">
    <source>
        <dbReference type="ARBA" id="ARBA00022989"/>
    </source>
</evidence>
<keyword evidence="11" id="KW-1185">Reference proteome</keyword>
<dbReference type="PANTHER" id="PTHR24221:SF654">
    <property type="entry name" value="ATP-BINDING CASSETTE SUB-FAMILY B MEMBER 6"/>
    <property type="match status" value="1"/>
</dbReference>
<dbReference type="PROSITE" id="PS50893">
    <property type="entry name" value="ABC_TRANSPORTER_2"/>
    <property type="match status" value="1"/>
</dbReference>
<dbReference type="CDD" id="cd03228">
    <property type="entry name" value="ABCC_MRP_Like"/>
    <property type="match status" value="1"/>
</dbReference>
<keyword evidence="5 7" id="KW-1133">Transmembrane helix</keyword>
<dbReference type="InterPro" id="IPR039421">
    <property type="entry name" value="Type_1_exporter"/>
</dbReference>
<reference evidence="10 11" key="1">
    <citation type="submission" date="2020-10" db="EMBL/GenBank/DDBJ databases">
        <title>Olsenella immobilis sp.nov., isolated from the mud in a fermentation cellar used for the production of Chinese strong-flavoured liquor.</title>
        <authorList>
            <person name="Lu L."/>
        </authorList>
    </citation>
    <scope>NUCLEOTIDE SEQUENCE [LARGE SCALE GENOMIC DNA]</scope>
    <source>
        <strain evidence="10 11">LZLJ-2</strain>
    </source>
</reference>
<proteinExistence type="predicted"/>
<feature type="domain" description="ABC transmembrane type-1" evidence="9">
    <location>
        <begin position="16"/>
        <end position="296"/>
    </location>
</feature>
<dbReference type="Pfam" id="PF00005">
    <property type="entry name" value="ABC_tran"/>
    <property type="match status" value="1"/>
</dbReference>
<evidence type="ECO:0000259" key="9">
    <source>
        <dbReference type="PROSITE" id="PS50929"/>
    </source>
</evidence>
<dbReference type="Gene3D" id="1.20.1560.10">
    <property type="entry name" value="ABC transporter type 1, transmembrane domain"/>
    <property type="match status" value="1"/>
</dbReference>
<dbReference type="InterPro" id="IPR036640">
    <property type="entry name" value="ABC1_TM_sf"/>
</dbReference>
<keyword evidence="2 7" id="KW-0812">Transmembrane</keyword>
<evidence type="ECO:0000256" key="3">
    <source>
        <dbReference type="ARBA" id="ARBA00022741"/>
    </source>
</evidence>
<dbReference type="InterPro" id="IPR011527">
    <property type="entry name" value="ABC1_TM_dom"/>
</dbReference>
<sequence>MKLLVPYLARTWSKLVLALVTTLAYSVPSVLPAFITQRLIDDGLTARSFRTVVLCAAALLLAAILRSALSILATKLFATMGQTVAADMRTDMMERALSMPLDWLSDKDSGYISSRVNEVSNVSMLFSQTNFAFLGSLFQAFIAVGLLASISLPVFLLCLLPVPLYLLCAHHSIGQYRAVTKEALEIGASLSGKMNETLGGREEVRVNGSIKREKGRLAAFNQTLKAKGIRQALIAVVTGEGMKTLTTLSTSLVYIVCGWYVVNSSLTIGQLVAAVQYASQMYSPILVAVSVSLMVQPALASLGRIADTFYQDEGPTRGSVEMGEPSSIVVRDLRFTWPGSNGELFGGLSFSLTSPSLVVVRGQNGSGKTTLAKILLGLVSNWAGSVKVDGVPLQQISEESWRERCATVSQRPFLANATIRDNVAFSGEDYEQAAYESAVRLSGLDGVLERLPDGDATVVGEGAKKLSGGERQKVSLARALLRGASVLILDEPTTSLDQGSSLELKGVVRHLSESGIVVVIEHTDLFDDIADKVVRL</sequence>
<protein>
    <submittedName>
        <fullName evidence="10">ABC transporter ATP-binding protein</fullName>
    </submittedName>
</protein>
<organism evidence="10 11">
    <name type="scientific">Thermophilibacter immobilis</name>
    <dbReference type="NCBI Taxonomy" id="2779519"/>
    <lineage>
        <taxon>Bacteria</taxon>
        <taxon>Bacillati</taxon>
        <taxon>Actinomycetota</taxon>
        <taxon>Coriobacteriia</taxon>
        <taxon>Coriobacteriales</taxon>
        <taxon>Atopobiaceae</taxon>
        <taxon>Thermophilibacter</taxon>
    </lineage>
</organism>
<dbReference type="PROSITE" id="PS00211">
    <property type="entry name" value="ABC_TRANSPORTER_1"/>
    <property type="match status" value="1"/>
</dbReference>
<dbReference type="GO" id="GO:0005886">
    <property type="term" value="C:plasma membrane"/>
    <property type="evidence" value="ECO:0007669"/>
    <property type="project" value="UniProtKB-SubCell"/>
</dbReference>
<keyword evidence="6 7" id="KW-0472">Membrane</keyword>
<keyword evidence="4 10" id="KW-0067">ATP-binding</keyword>
<gene>
    <name evidence="10" type="ORF">INP52_05600</name>
</gene>
<dbReference type="SUPFAM" id="SSF52540">
    <property type="entry name" value="P-loop containing nucleoside triphosphate hydrolases"/>
    <property type="match status" value="1"/>
</dbReference>
<dbReference type="PROSITE" id="PS50929">
    <property type="entry name" value="ABC_TM1F"/>
    <property type="match status" value="1"/>
</dbReference>
<dbReference type="SMART" id="SM00382">
    <property type="entry name" value="AAA"/>
    <property type="match status" value="1"/>
</dbReference>
<dbReference type="AlphaFoldDB" id="A0A7S7M6Z7"/>
<evidence type="ECO:0000259" key="8">
    <source>
        <dbReference type="PROSITE" id="PS50893"/>
    </source>
</evidence>
<dbReference type="SUPFAM" id="SSF90123">
    <property type="entry name" value="ABC transporter transmembrane region"/>
    <property type="match status" value="1"/>
</dbReference>
<feature type="transmembrane region" description="Helical" evidence="7">
    <location>
        <begin position="52"/>
        <end position="73"/>
    </location>
</feature>